<dbReference type="InterPro" id="IPR008200">
    <property type="entry name" value="NMU_C"/>
</dbReference>
<dbReference type="PROSITE" id="PS00967">
    <property type="entry name" value="NMU"/>
    <property type="match status" value="1"/>
</dbReference>
<evidence type="ECO:0000313" key="7">
    <source>
        <dbReference type="Proteomes" id="UP001362999"/>
    </source>
</evidence>
<comment type="caution">
    <text evidence="6">The sequence shown here is derived from an EMBL/GenBank/DDBJ whole genome shotgun (WGS) entry which is preliminary data.</text>
</comment>
<proteinExistence type="inferred from homology"/>
<accession>A0AAW0CTS3</accession>
<protein>
    <recommendedName>
        <fullName evidence="5">Neuromedin U C-terminal domain-containing protein</fullName>
    </recommendedName>
</protein>
<keyword evidence="7" id="KW-1185">Reference proteome</keyword>
<dbReference type="Proteomes" id="UP001362999">
    <property type="component" value="Unassembled WGS sequence"/>
</dbReference>
<keyword evidence="3" id="KW-0964">Secreted</keyword>
<evidence type="ECO:0000256" key="1">
    <source>
        <dbReference type="ARBA" id="ARBA00004613"/>
    </source>
</evidence>
<evidence type="ECO:0000256" key="3">
    <source>
        <dbReference type="ARBA" id="ARBA00022525"/>
    </source>
</evidence>
<organism evidence="6 7">
    <name type="scientific">Favolaschia claudopus</name>
    <dbReference type="NCBI Taxonomy" id="2862362"/>
    <lineage>
        <taxon>Eukaryota</taxon>
        <taxon>Fungi</taxon>
        <taxon>Dikarya</taxon>
        <taxon>Basidiomycota</taxon>
        <taxon>Agaricomycotina</taxon>
        <taxon>Agaricomycetes</taxon>
        <taxon>Agaricomycetidae</taxon>
        <taxon>Agaricales</taxon>
        <taxon>Marasmiineae</taxon>
        <taxon>Mycenaceae</taxon>
        <taxon>Favolaschia</taxon>
    </lineage>
</organism>
<feature type="domain" description="Neuromedin U C-terminal" evidence="5">
    <location>
        <begin position="35"/>
        <end position="49"/>
    </location>
</feature>
<name>A0AAW0CTS3_9AGAR</name>
<evidence type="ECO:0000256" key="2">
    <source>
        <dbReference type="ARBA" id="ARBA00009957"/>
    </source>
</evidence>
<comment type="subcellular location">
    <subcellularLocation>
        <location evidence="1">Secreted</location>
    </subcellularLocation>
</comment>
<dbReference type="GO" id="GO:0006940">
    <property type="term" value="P:regulation of smooth muscle contraction"/>
    <property type="evidence" value="ECO:0007669"/>
    <property type="project" value="InterPro"/>
</dbReference>
<dbReference type="GO" id="GO:0005576">
    <property type="term" value="C:extracellular region"/>
    <property type="evidence" value="ECO:0007669"/>
    <property type="project" value="UniProtKB-SubCell"/>
</dbReference>
<evidence type="ECO:0000256" key="4">
    <source>
        <dbReference type="ARBA" id="ARBA00022815"/>
    </source>
</evidence>
<gene>
    <name evidence="6" type="ORF">R3P38DRAFT_3180009</name>
</gene>
<dbReference type="Pfam" id="PF02070">
    <property type="entry name" value="NMU"/>
    <property type="match status" value="1"/>
</dbReference>
<dbReference type="InterPro" id="IPR018070">
    <property type="entry name" value="Neuromedin-U_amidation-site"/>
</dbReference>
<dbReference type="EMBL" id="JAWWNJ010000014">
    <property type="protein sequence ID" value="KAK7041325.1"/>
    <property type="molecule type" value="Genomic_DNA"/>
</dbReference>
<sequence length="96" mass="10529">MTIPFLCPPQTEPIPDGAGLSALNIMSRVDEGLLPFVNVGGQFLFRPRNGYIGADLAERTDLPPQILPKIIIPHNLDDSLRGLDLFGFTASTRNRQ</sequence>
<comment type="similarity">
    <text evidence="2">Belongs to the NmU family.</text>
</comment>
<evidence type="ECO:0000313" key="6">
    <source>
        <dbReference type="EMBL" id="KAK7041325.1"/>
    </source>
</evidence>
<evidence type="ECO:0000259" key="5">
    <source>
        <dbReference type="Pfam" id="PF02070"/>
    </source>
</evidence>
<keyword evidence="4" id="KW-0027">Amidation</keyword>
<dbReference type="AlphaFoldDB" id="A0AAW0CTS3"/>
<reference evidence="6 7" key="1">
    <citation type="journal article" date="2024" name="J Genomics">
        <title>Draft genome sequencing and assembly of Favolaschia claudopus CIRM-BRFM 2984 isolated from oak limbs.</title>
        <authorList>
            <person name="Navarro D."/>
            <person name="Drula E."/>
            <person name="Chaduli D."/>
            <person name="Cazenave R."/>
            <person name="Ahrendt S."/>
            <person name="Wang J."/>
            <person name="Lipzen A."/>
            <person name="Daum C."/>
            <person name="Barry K."/>
            <person name="Grigoriev I.V."/>
            <person name="Favel A."/>
            <person name="Rosso M.N."/>
            <person name="Martin F."/>
        </authorList>
    </citation>
    <scope>NUCLEOTIDE SEQUENCE [LARGE SCALE GENOMIC DNA]</scope>
    <source>
        <strain evidence="6 7">CIRM-BRFM 2984</strain>
    </source>
</reference>